<gene>
    <name evidence="2" type="ORF">GCM10007167_24200</name>
</gene>
<protein>
    <recommendedName>
        <fullName evidence="4">DUF2214 family protein</fullName>
    </recommendedName>
</protein>
<accession>A0A918Z9N4</accession>
<feature type="transmembrane region" description="Helical" evidence="1">
    <location>
        <begin position="80"/>
        <end position="102"/>
    </location>
</feature>
<evidence type="ECO:0000256" key="1">
    <source>
        <dbReference type="SAM" id="Phobius"/>
    </source>
</evidence>
<evidence type="ECO:0000313" key="3">
    <source>
        <dbReference type="Proteomes" id="UP000636453"/>
    </source>
</evidence>
<keyword evidence="1" id="KW-0812">Transmembrane</keyword>
<keyword evidence="1" id="KW-1133">Transmembrane helix</keyword>
<dbReference type="RefSeq" id="WP_146471999.1">
    <property type="nucleotide sequence ID" value="NZ_BNCF01000016.1"/>
</dbReference>
<proteinExistence type="predicted"/>
<keyword evidence="1" id="KW-0472">Membrane</keyword>
<feature type="transmembrane region" description="Helical" evidence="1">
    <location>
        <begin position="49"/>
        <end position="68"/>
    </location>
</feature>
<evidence type="ECO:0000313" key="2">
    <source>
        <dbReference type="EMBL" id="GHE41473.1"/>
    </source>
</evidence>
<name>A0A918Z9N4_9GAMM</name>
<dbReference type="EMBL" id="BNCF01000016">
    <property type="protein sequence ID" value="GHE41473.1"/>
    <property type="molecule type" value="Genomic_DNA"/>
</dbReference>
<dbReference type="Pfam" id="PF09980">
    <property type="entry name" value="DUF2214"/>
    <property type="match status" value="1"/>
</dbReference>
<feature type="transmembrane region" description="Helical" evidence="1">
    <location>
        <begin position="6"/>
        <end position="28"/>
    </location>
</feature>
<dbReference type="InterPro" id="IPR018706">
    <property type="entry name" value="DUF2214_membrane"/>
</dbReference>
<organism evidence="2 3">
    <name type="scientific">Vulcaniibacterium thermophilum</name>
    <dbReference type="NCBI Taxonomy" id="1169913"/>
    <lineage>
        <taxon>Bacteria</taxon>
        <taxon>Pseudomonadati</taxon>
        <taxon>Pseudomonadota</taxon>
        <taxon>Gammaproteobacteria</taxon>
        <taxon>Lysobacterales</taxon>
        <taxon>Lysobacteraceae</taxon>
        <taxon>Vulcaniibacterium</taxon>
    </lineage>
</organism>
<evidence type="ECO:0008006" key="4">
    <source>
        <dbReference type="Google" id="ProtNLM"/>
    </source>
</evidence>
<sequence>MLTDFLLASLHHLLVYGLVAMLVAEAALLRAPAPDAATVQRLARLDAGYGMTALALLLAGLARIGFGLKGHDFYAHNPWFWAKLGTFLLIGLLSLGPTLRYLRWRRALRDRPDAAVPVEDWTRARRQVRLQLALLALVFVFAAGMARHGGL</sequence>
<keyword evidence="3" id="KW-1185">Reference proteome</keyword>
<reference evidence="2" key="2">
    <citation type="submission" date="2020-09" db="EMBL/GenBank/DDBJ databases">
        <authorList>
            <person name="Sun Q."/>
            <person name="Kim S."/>
        </authorList>
    </citation>
    <scope>NUCLEOTIDE SEQUENCE</scope>
    <source>
        <strain evidence="2">KCTC 32020</strain>
    </source>
</reference>
<comment type="caution">
    <text evidence="2">The sequence shown here is derived from an EMBL/GenBank/DDBJ whole genome shotgun (WGS) entry which is preliminary data.</text>
</comment>
<dbReference type="Proteomes" id="UP000636453">
    <property type="component" value="Unassembled WGS sequence"/>
</dbReference>
<reference evidence="2" key="1">
    <citation type="journal article" date="2014" name="Int. J. Syst. Evol. Microbiol.">
        <title>Complete genome sequence of Corynebacterium casei LMG S-19264T (=DSM 44701T), isolated from a smear-ripened cheese.</title>
        <authorList>
            <consortium name="US DOE Joint Genome Institute (JGI-PGF)"/>
            <person name="Walter F."/>
            <person name="Albersmeier A."/>
            <person name="Kalinowski J."/>
            <person name="Ruckert C."/>
        </authorList>
    </citation>
    <scope>NUCLEOTIDE SEQUENCE</scope>
    <source>
        <strain evidence="2">KCTC 32020</strain>
    </source>
</reference>
<feature type="transmembrane region" description="Helical" evidence="1">
    <location>
        <begin position="132"/>
        <end position="150"/>
    </location>
</feature>
<dbReference type="AlphaFoldDB" id="A0A918Z9N4"/>